<reference evidence="2" key="1">
    <citation type="journal article" date="2021" name="PeerJ">
        <title>Extensive microbial diversity within the chicken gut microbiome revealed by metagenomics and culture.</title>
        <authorList>
            <person name="Gilroy R."/>
            <person name="Ravi A."/>
            <person name="Getino M."/>
            <person name="Pursley I."/>
            <person name="Horton D.L."/>
            <person name="Alikhan N.F."/>
            <person name="Baker D."/>
            <person name="Gharbi K."/>
            <person name="Hall N."/>
            <person name="Watson M."/>
            <person name="Adriaenssens E.M."/>
            <person name="Foster-Nyarko E."/>
            <person name="Jarju S."/>
            <person name="Secka A."/>
            <person name="Antonio M."/>
            <person name="Oren A."/>
            <person name="Chaudhuri R.R."/>
            <person name="La Ragione R."/>
            <person name="Hildebrand F."/>
            <person name="Pallen M.J."/>
        </authorList>
    </citation>
    <scope>NUCLEOTIDE SEQUENCE</scope>
    <source>
        <strain evidence="2">CHK118-2852</strain>
    </source>
</reference>
<evidence type="ECO:0000256" key="1">
    <source>
        <dbReference type="SAM" id="SignalP"/>
    </source>
</evidence>
<name>A0A9D2GYF7_9BACE</name>
<sequence length="338" mass="36273">MKKSLMMLGAAAMVLASCTQNEVMEVAENRAIKFDNAFVGNVTKADIANDNSFTKFYVFGDAKLTSGGEYHDVFTNDEVTGTWTNDPTPTATWTAKEAYWEASSTYKFAAYSDGNNKHDKVTYSPTDGSEALTFTEYTAGDNDLVAAINNTIATGTDVTSQSAVGLTFDHLLSKVQFTMQTTAGVEYTVKVNSIKFSAVQTTDATYNGTVTWKTAGKTAAEYSYNVTGMEDITGGAKTSVKYVIPQSCASITATIALTISGPGIPADKQDNTVTASMEFSKGNGAGTDDIWEPGFSYNYIAVIEPAKIIDGLKVIEFKVDAVDGWTETTDQTPTINKQ</sequence>
<feature type="chain" id="PRO_5038932985" evidence="1">
    <location>
        <begin position="20"/>
        <end position="338"/>
    </location>
</feature>
<evidence type="ECO:0000313" key="3">
    <source>
        <dbReference type="Proteomes" id="UP000824108"/>
    </source>
</evidence>
<proteinExistence type="predicted"/>
<gene>
    <name evidence="2" type="ORF">H9807_04290</name>
</gene>
<reference evidence="2" key="2">
    <citation type="submission" date="2021-04" db="EMBL/GenBank/DDBJ databases">
        <authorList>
            <person name="Gilroy R."/>
        </authorList>
    </citation>
    <scope>NUCLEOTIDE SEQUENCE</scope>
    <source>
        <strain evidence="2">CHK118-2852</strain>
    </source>
</reference>
<accession>A0A9D2GYF7</accession>
<comment type="caution">
    <text evidence="2">The sequence shown here is derived from an EMBL/GenBank/DDBJ whole genome shotgun (WGS) entry which is preliminary data.</text>
</comment>
<dbReference type="Proteomes" id="UP000824108">
    <property type="component" value="Unassembled WGS sequence"/>
</dbReference>
<protein>
    <submittedName>
        <fullName evidence="2">Fimbrillin family protein</fullName>
    </submittedName>
</protein>
<dbReference type="CDD" id="cd13120">
    <property type="entry name" value="BF2867_like_N"/>
    <property type="match status" value="1"/>
</dbReference>
<organism evidence="2 3">
    <name type="scientific">Candidatus Bacteroides merdavium</name>
    <dbReference type="NCBI Taxonomy" id="2838472"/>
    <lineage>
        <taxon>Bacteria</taxon>
        <taxon>Pseudomonadati</taxon>
        <taxon>Bacteroidota</taxon>
        <taxon>Bacteroidia</taxon>
        <taxon>Bacteroidales</taxon>
        <taxon>Bacteroidaceae</taxon>
        <taxon>Bacteroides</taxon>
    </lineage>
</organism>
<feature type="signal peptide" evidence="1">
    <location>
        <begin position="1"/>
        <end position="19"/>
    </location>
</feature>
<dbReference type="AlphaFoldDB" id="A0A9D2GYF7"/>
<keyword evidence="1" id="KW-0732">Signal</keyword>
<evidence type="ECO:0000313" key="2">
    <source>
        <dbReference type="EMBL" id="HIZ91320.1"/>
    </source>
</evidence>
<dbReference type="EMBL" id="DXAV01000036">
    <property type="protein sequence ID" value="HIZ91320.1"/>
    <property type="molecule type" value="Genomic_DNA"/>
</dbReference>
<dbReference type="PROSITE" id="PS51257">
    <property type="entry name" value="PROKAR_LIPOPROTEIN"/>
    <property type="match status" value="1"/>
</dbReference>